<evidence type="ECO:0000313" key="2">
    <source>
        <dbReference type="Proteomes" id="UP000037432"/>
    </source>
</evidence>
<accession>A0A0J7Z5T5</accession>
<dbReference type="PATRIC" id="fig|1938.3.peg.6082"/>
<name>A0A0J7Z5T5_STRVR</name>
<dbReference type="AlphaFoldDB" id="A0A0J7Z5T5"/>
<reference evidence="1 2" key="1">
    <citation type="submission" date="2015-06" db="EMBL/GenBank/DDBJ databases">
        <authorList>
            <person name="Ju K.-S."/>
            <person name="Doroghazi J.R."/>
            <person name="Metcalf W.W."/>
        </authorList>
    </citation>
    <scope>NUCLEOTIDE SEQUENCE [LARGE SCALE GENOMIC DNA]</scope>
    <source>
        <strain evidence="1 2">NRRL 3414</strain>
    </source>
</reference>
<comment type="caution">
    <text evidence="1">The sequence shown here is derived from an EMBL/GenBank/DDBJ whole genome shotgun (WGS) entry which is preliminary data.</text>
</comment>
<evidence type="ECO:0000313" key="1">
    <source>
        <dbReference type="EMBL" id="KMS70543.1"/>
    </source>
</evidence>
<dbReference type="Proteomes" id="UP000037432">
    <property type="component" value="Unassembled WGS sequence"/>
</dbReference>
<dbReference type="EMBL" id="LFNT01000047">
    <property type="protein sequence ID" value="KMS70543.1"/>
    <property type="molecule type" value="Genomic_DNA"/>
</dbReference>
<sequence length="90" mass="9753">MDYWASLLNFVDLYFTCHLASGDEGIVKGEWIGPTRSDLPYAKAADARMRIMAAASATFATALGCTNNLGLSPIAKMETLPVGTEFPDRH</sequence>
<gene>
    <name evidence="1" type="ORF">ACM01_30910</name>
</gene>
<organism evidence="1 2">
    <name type="scientific">Streptomyces viridochromogenes</name>
    <dbReference type="NCBI Taxonomy" id="1938"/>
    <lineage>
        <taxon>Bacteria</taxon>
        <taxon>Bacillati</taxon>
        <taxon>Actinomycetota</taxon>
        <taxon>Actinomycetes</taxon>
        <taxon>Kitasatosporales</taxon>
        <taxon>Streptomycetaceae</taxon>
        <taxon>Streptomyces</taxon>
    </lineage>
</organism>
<proteinExistence type="predicted"/>
<protein>
    <submittedName>
        <fullName evidence="1">Uncharacterized protein</fullName>
    </submittedName>
</protein>